<comment type="caution">
    <text evidence="8">Lacks conserved residue(s) required for the propagation of feature annotation.</text>
</comment>
<evidence type="ECO:0000256" key="4">
    <source>
        <dbReference type="ARBA" id="ARBA00022475"/>
    </source>
</evidence>
<evidence type="ECO:0000256" key="7">
    <source>
        <dbReference type="ARBA" id="ARBA00023136"/>
    </source>
</evidence>
<evidence type="ECO:0000256" key="3">
    <source>
        <dbReference type="ARBA" id="ARBA00011489"/>
    </source>
</evidence>
<feature type="transmembrane region" description="Helical" evidence="8">
    <location>
        <begin position="28"/>
        <end position="59"/>
    </location>
</feature>
<dbReference type="PANTHER" id="PTHR32021">
    <property type="entry name" value="CASP-LIKE PROTEIN 5B3"/>
    <property type="match status" value="1"/>
</dbReference>
<feature type="domain" description="Casparian strip membrane protein" evidence="9">
    <location>
        <begin position="4"/>
        <end position="89"/>
    </location>
</feature>
<comment type="similarity">
    <text evidence="2 8">Belongs to the Casparian strip membrane proteins (CASP) family.</text>
</comment>
<dbReference type="InterPro" id="IPR006702">
    <property type="entry name" value="CASP_dom"/>
</dbReference>
<dbReference type="InterPro" id="IPR045009">
    <property type="entry name" value="CASPL-5"/>
</dbReference>
<gene>
    <name evidence="10" type="ORF">EJB05_44527</name>
</gene>
<dbReference type="GO" id="GO:0005886">
    <property type="term" value="C:plasma membrane"/>
    <property type="evidence" value="ECO:0007669"/>
    <property type="project" value="UniProtKB-SubCell"/>
</dbReference>
<evidence type="ECO:0000256" key="1">
    <source>
        <dbReference type="ARBA" id="ARBA00004651"/>
    </source>
</evidence>
<evidence type="ECO:0000256" key="8">
    <source>
        <dbReference type="RuleBase" id="RU361233"/>
    </source>
</evidence>
<evidence type="ECO:0000259" key="9">
    <source>
        <dbReference type="Pfam" id="PF04535"/>
    </source>
</evidence>
<protein>
    <recommendedName>
        <fullName evidence="8">CASP-like protein</fullName>
    </recommendedName>
</protein>
<keyword evidence="7 8" id="KW-0472">Membrane</keyword>
<reference evidence="10 11" key="1">
    <citation type="journal article" date="2019" name="Sci. Rep.">
        <title>A high-quality genome of Eragrostis curvula grass provides insights into Poaceae evolution and supports new strategies to enhance forage quality.</title>
        <authorList>
            <person name="Carballo J."/>
            <person name="Santos B.A.C.M."/>
            <person name="Zappacosta D."/>
            <person name="Garbus I."/>
            <person name="Selva J.P."/>
            <person name="Gallo C.A."/>
            <person name="Diaz A."/>
            <person name="Albertini E."/>
            <person name="Caccamo M."/>
            <person name="Echenique V."/>
        </authorList>
    </citation>
    <scope>NUCLEOTIDE SEQUENCE [LARGE SCALE GENOMIC DNA]</scope>
    <source>
        <strain evidence="11">cv. Victoria</strain>
        <tissue evidence="10">Leaf</tissue>
    </source>
</reference>
<feature type="non-terminal residue" evidence="10">
    <location>
        <position position="1"/>
    </location>
</feature>
<feature type="transmembrane region" description="Helical" evidence="8">
    <location>
        <begin position="79"/>
        <end position="103"/>
    </location>
</feature>
<dbReference type="AlphaFoldDB" id="A0A5J9THW6"/>
<dbReference type="PANTHER" id="PTHR32021:SF51">
    <property type="entry name" value="CASP-LIKE PROTEIN 5B3"/>
    <property type="match status" value="1"/>
</dbReference>
<organism evidence="10 11">
    <name type="scientific">Eragrostis curvula</name>
    <name type="common">weeping love grass</name>
    <dbReference type="NCBI Taxonomy" id="38414"/>
    <lineage>
        <taxon>Eukaryota</taxon>
        <taxon>Viridiplantae</taxon>
        <taxon>Streptophyta</taxon>
        <taxon>Embryophyta</taxon>
        <taxon>Tracheophyta</taxon>
        <taxon>Spermatophyta</taxon>
        <taxon>Magnoliopsida</taxon>
        <taxon>Liliopsida</taxon>
        <taxon>Poales</taxon>
        <taxon>Poaceae</taxon>
        <taxon>PACMAD clade</taxon>
        <taxon>Chloridoideae</taxon>
        <taxon>Eragrostideae</taxon>
        <taxon>Eragrostidinae</taxon>
        <taxon>Eragrostis</taxon>
    </lineage>
</organism>
<sequence length="107" mass="12023">MCGQLFWSFILACTDIVCLVRKKEFNRYLWVSVVLVGDWLVGILSFSAATASAGVTILFRRDTEFCRAFPQVTCGLYDLAVILAFVAWSFIAASAFSSFWLWVSFLA</sequence>
<comment type="subcellular location">
    <subcellularLocation>
        <location evidence="1 8">Cell membrane</location>
        <topology evidence="1 8">Multi-pass membrane protein</topology>
    </subcellularLocation>
</comment>
<dbReference type="Gramene" id="TVU10970">
    <property type="protein sequence ID" value="TVU10970"/>
    <property type="gene ID" value="EJB05_44527"/>
</dbReference>
<name>A0A5J9THW6_9POAL</name>
<dbReference type="Proteomes" id="UP000324897">
    <property type="component" value="Chromosome 3"/>
</dbReference>
<evidence type="ECO:0000313" key="10">
    <source>
        <dbReference type="EMBL" id="TVU10970.1"/>
    </source>
</evidence>
<dbReference type="OrthoDB" id="754299at2759"/>
<evidence type="ECO:0000256" key="5">
    <source>
        <dbReference type="ARBA" id="ARBA00022692"/>
    </source>
</evidence>
<proteinExistence type="inferred from homology"/>
<evidence type="ECO:0000256" key="2">
    <source>
        <dbReference type="ARBA" id="ARBA00007651"/>
    </source>
</evidence>
<keyword evidence="11" id="KW-1185">Reference proteome</keyword>
<dbReference type="EMBL" id="RWGY01000039">
    <property type="protein sequence ID" value="TVU10970.1"/>
    <property type="molecule type" value="Genomic_DNA"/>
</dbReference>
<comment type="subunit">
    <text evidence="3 8">Homodimer and heterodimers.</text>
</comment>
<keyword evidence="4 8" id="KW-1003">Cell membrane</keyword>
<keyword evidence="6 8" id="KW-1133">Transmembrane helix</keyword>
<evidence type="ECO:0000313" key="11">
    <source>
        <dbReference type="Proteomes" id="UP000324897"/>
    </source>
</evidence>
<accession>A0A5J9THW6</accession>
<evidence type="ECO:0000256" key="6">
    <source>
        <dbReference type="ARBA" id="ARBA00022989"/>
    </source>
</evidence>
<comment type="caution">
    <text evidence="10">The sequence shown here is derived from an EMBL/GenBank/DDBJ whole genome shotgun (WGS) entry which is preliminary data.</text>
</comment>
<dbReference type="Pfam" id="PF04535">
    <property type="entry name" value="CASP_dom"/>
    <property type="match status" value="1"/>
</dbReference>
<keyword evidence="5 8" id="KW-0812">Transmembrane</keyword>